<organism evidence="3 4">
    <name type="scientific">Legionella waltersii</name>
    <dbReference type="NCBI Taxonomy" id="66969"/>
    <lineage>
        <taxon>Bacteria</taxon>
        <taxon>Pseudomonadati</taxon>
        <taxon>Pseudomonadota</taxon>
        <taxon>Gammaproteobacteria</taxon>
        <taxon>Legionellales</taxon>
        <taxon>Legionellaceae</taxon>
        <taxon>Legionella</taxon>
    </lineage>
</organism>
<keyword evidence="2" id="KW-0812">Transmembrane</keyword>
<dbReference type="OrthoDB" id="5639065at2"/>
<reference evidence="3 4" key="1">
    <citation type="submission" date="2015-11" db="EMBL/GenBank/DDBJ databases">
        <title>Genomic analysis of 38 Legionella species identifies large and diverse effector repertoires.</title>
        <authorList>
            <person name="Burstein D."/>
            <person name="Amaro F."/>
            <person name="Zusman T."/>
            <person name="Lifshitz Z."/>
            <person name="Cohen O."/>
            <person name="Gilbert J.A."/>
            <person name="Pupko T."/>
            <person name="Shuman H.A."/>
            <person name="Segal G."/>
        </authorList>
    </citation>
    <scope>NUCLEOTIDE SEQUENCE [LARGE SCALE GENOMIC DNA]</scope>
    <source>
        <strain evidence="3 4">ATCC 51914</strain>
    </source>
</reference>
<keyword evidence="4" id="KW-1185">Reference proteome</keyword>
<feature type="region of interest" description="Disordered" evidence="1">
    <location>
        <begin position="211"/>
        <end position="267"/>
    </location>
</feature>
<dbReference type="RefSeq" id="WP_058480952.1">
    <property type="nucleotide sequence ID" value="NZ_CAAAIQ010000001.1"/>
</dbReference>
<evidence type="ECO:0000256" key="2">
    <source>
        <dbReference type="SAM" id="Phobius"/>
    </source>
</evidence>
<dbReference type="InterPro" id="IPR036412">
    <property type="entry name" value="HAD-like_sf"/>
</dbReference>
<dbReference type="PATRIC" id="fig|66969.6.peg.2533"/>
<dbReference type="SUPFAM" id="SSF56784">
    <property type="entry name" value="HAD-like"/>
    <property type="match status" value="1"/>
</dbReference>
<sequence length="418" mass="46126">MFDQVVVFSDFDGTITGRAGKKLVFTPFYQSLLIGYKDGEINWEYKDTPMISEEQLLARFTEKFGPYNPHIVYSKVDCDILISNSAVEFFHRVLKNPHVKVSVITKNRIEYTNALFKYQGFNEEEIKNLHIIDKYLYNKGFEVQSQLSALPEKADWIYILDDDEVDFASMCEGAQNSGYLDQQIRKYNLSPGAFDWATYLVDIEHLTSLKKHSENPQTESNASSTTSVSGEEGRVVRRISSCDSETSSEGESSRNESLPNPMKDEPNLSAETVVKKNQPPKLKGLFAMLSFVFGFALGIASVASGVFAPFGLSFLGALGLGLATGSGFAVVSAQIGYDIANSSEADIDDAQLHEHSTVIGSHAIALHLFSPSTQEKIEPTEPGQYASMFAMEADGANKRTLPESPDLSEGAPLVSKQR</sequence>
<feature type="transmembrane region" description="Helical" evidence="2">
    <location>
        <begin position="314"/>
        <end position="333"/>
    </location>
</feature>
<feature type="region of interest" description="Disordered" evidence="1">
    <location>
        <begin position="397"/>
        <end position="418"/>
    </location>
</feature>
<dbReference type="AlphaFoldDB" id="A0A0W1A5Y0"/>
<keyword evidence="2" id="KW-1133">Transmembrane helix</keyword>
<dbReference type="EMBL" id="LNZB01000051">
    <property type="protein sequence ID" value="KTD76608.1"/>
    <property type="molecule type" value="Genomic_DNA"/>
</dbReference>
<dbReference type="Proteomes" id="UP000054729">
    <property type="component" value="Unassembled WGS sequence"/>
</dbReference>
<evidence type="ECO:0000313" key="4">
    <source>
        <dbReference type="Proteomes" id="UP000054729"/>
    </source>
</evidence>
<proteinExistence type="predicted"/>
<gene>
    <name evidence="3" type="ORF">Lwal_2330</name>
</gene>
<accession>A0A0W1A5Y0</accession>
<evidence type="ECO:0000256" key="1">
    <source>
        <dbReference type="SAM" id="MobiDB-lite"/>
    </source>
</evidence>
<evidence type="ECO:0000313" key="3">
    <source>
        <dbReference type="EMBL" id="KTD76608.1"/>
    </source>
</evidence>
<comment type="caution">
    <text evidence="3">The sequence shown here is derived from an EMBL/GenBank/DDBJ whole genome shotgun (WGS) entry which is preliminary data.</text>
</comment>
<dbReference type="STRING" id="66969.Lwal_2330"/>
<feature type="compositionally biased region" description="Polar residues" evidence="1">
    <location>
        <begin position="215"/>
        <end position="229"/>
    </location>
</feature>
<feature type="transmembrane region" description="Helical" evidence="2">
    <location>
        <begin position="285"/>
        <end position="308"/>
    </location>
</feature>
<keyword evidence="2" id="KW-0472">Membrane</keyword>
<feature type="compositionally biased region" description="Polar residues" evidence="1">
    <location>
        <begin position="241"/>
        <end position="258"/>
    </location>
</feature>
<protein>
    <submittedName>
        <fullName evidence="3">Dot/Icm T4SS effector</fullName>
    </submittedName>
</protein>
<name>A0A0W1A5Y0_9GAMM</name>